<dbReference type="PANTHER" id="PTHR36058">
    <property type="entry name" value="NUCLEOPHOSMIN"/>
    <property type="match status" value="1"/>
</dbReference>
<feature type="region of interest" description="Disordered" evidence="1">
    <location>
        <begin position="179"/>
        <end position="237"/>
    </location>
</feature>
<evidence type="ECO:0000313" key="2">
    <source>
        <dbReference type="EMBL" id="CAA3012016.1"/>
    </source>
</evidence>
<sequence>MKTREIFELFVSKFGKEDIPFIKCQVCEKFASHLYHQVQAKQTEISPKNISEYQIIEIAENVSNLKKQEADWILKIDIVEQVFLLWNSSIQLVEQDSEGQCSSELKTIERACQLVWFLNFICKDLTKAFSKKPPPVAKDRTPREPFIAKSSKEAEMDKLLKSMEGMPGAPSMKMYSREDLMNMKNMGDEDAEDEDEDEEPDFPSKLGKVLGEKDGKNYDWKQRIINGPKESRMQARN</sequence>
<dbReference type="Proteomes" id="UP000594638">
    <property type="component" value="Unassembled WGS sequence"/>
</dbReference>
<evidence type="ECO:0000256" key="1">
    <source>
        <dbReference type="SAM" id="MobiDB-lite"/>
    </source>
</evidence>
<evidence type="ECO:0000313" key="3">
    <source>
        <dbReference type="Proteomes" id="UP000594638"/>
    </source>
</evidence>
<comment type="caution">
    <text evidence="2">The sequence shown here is derived from an EMBL/GenBank/DDBJ whole genome shotgun (WGS) entry which is preliminary data.</text>
</comment>
<feature type="compositionally biased region" description="Acidic residues" evidence="1">
    <location>
        <begin position="188"/>
        <end position="201"/>
    </location>
</feature>
<dbReference type="EMBL" id="CACTIH010007387">
    <property type="protein sequence ID" value="CAA3012016.1"/>
    <property type="molecule type" value="Genomic_DNA"/>
</dbReference>
<dbReference type="PANTHER" id="PTHR36058:SF1">
    <property type="entry name" value="NUCLEOPHOSMIN"/>
    <property type="match status" value="1"/>
</dbReference>
<gene>
    <name evidence="2" type="ORF">OLEA9_A042394</name>
</gene>
<feature type="region of interest" description="Disordered" evidence="1">
    <location>
        <begin position="131"/>
        <end position="151"/>
    </location>
</feature>
<feature type="compositionally biased region" description="Basic and acidic residues" evidence="1">
    <location>
        <begin position="210"/>
        <end position="222"/>
    </location>
</feature>
<proteinExistence type="predicted"/>
<organism evidence="2 3">
    <name type="scientific">Olea europaea subsp. europaea</name>
    <dbReference type="NCBI Taxonomy" id="158383"/>
    <lineage>
        <taxon>Eukaryota</taxon>
        <taxon>Viridiplantae</taxon>
        <taxon>Streptophyta</taxon>
        <taxon>Embryophyta</taxon>
        <taxon>Tracheophyta</taxon>
        <taxon>Spermatophyta</taxon>
        <taxon>Magnoliopsida</taxon>
        <taxon>eudicotyledons</taxon>
        <taxon>Gunneridae</taxon>
        <taxon>Pentapetalae</taxon>
        <taxon>asterids</taxon>
        <taxon>lamiids</taxon>
        <taxon>Lamiales</taxon>
        <taxon>Oleaceae</taxon>
        <taxon>Oleeae</taxon>
        <taxon>Olea</taxon>
    </lineage>
</organism>
<reference evidence="2 3" key="1">
    <citation type="submission" date="2019-12" db="EMBL/GenBank/DDBJ databases">
        <authorList>
            <person name="Alioto T."/>
            <person name="Alioto T."/>
            <person name="Gomez Garrido J."/>
        </authorList>
    </citation>
    <scope>NUCLEOTIDE SEQUENCE [LARGE SCALE GENOMIC DNA]</scope>
</reference>
<accession>A0A8S0U5L4</accession>
<name>A0A8S0U5L4_OLEEU</name>
<dbReference type="Gramene" id="OE9A042394T1">
    <property type="protein sequence ID" value="OE9A042394C1"/>
    <property type="gene ID" value="OE9A042394"/>
</dbReference>
<protein>
    <submittedName>
        <fullName evidence="2">Uncharacterized protein</fullName>
    </submittedName>
</protein>
<dbReference type="OrthoDB" id="202851at2759"/>
<keyword evidence="3" id="KW-1185">Reference proteome</keyword>
<dbReference type="AlphaFoldDB" id="A0A8S0U5L4"/>